<dbReference type="PROSITE" id="PS00557">
    <property type="entry name" value="FMN_HYDROXY_ACID_DH_1"/>
    <property type="match status" value="1"/>
</dbReference>
<evidence type="ECO:0000256" key="7">
    <source>
        <dbReference type="PIRSR" id="PIRSR000138-2"/>
    </source>
</evidence>
<dbReference type="InterPro" id="IPR037396">
    <property type="entry name" value="FMN_HAD"/>
</dbReference>
<feature type="binding site" evidence="7">
    <location>
        <begin position="337"/>
        <end position="338"/>
    </location>
    <ligand>
        <name>FMN</name>
        <dbReference type="ChEBI" id="CHEBI:58210"/>
    </ligand>
</feature>
<dbReference type="RefSeq" id="WP_167190243.1">
    <property type="nucleotide sequence ID" value="NZ_JAAONZ010000017.1"/>
</dbReference>
<feature type="binding site" evidence="7">
    <location>
        <position position="111"/>
    </location>
    <ligand>
        <name>FMN</name>
        <dbReference type="ChEBI" id="CHEBI:58210"/>
    </ligand>
</feature>
<feature type="domain" description="FMN hydroxy acid dehydrogenase" evidence="8">
    <location>
        <begin position="3"/>
        <end position="388"/>
    </location>
</feature>
<evidence type="ECO:0000256" key="4">
    <source>
        <dbReference type="ARBA" id="ARBA00023002"/>
    </source>
</evidence>
<proteinExistence type="inferred from homology"/>
<dbReference type="PANTHER" id="PTHR10578:SF85">
    <property type="entry name" value="L-LACTATE DEHYDROGENASE"/>
    <property type="match status" value="1"/>
</dbReference>
<dbReference type="PANTHER" id="PTHR10578">
    <property type="entry name" value="S -2-HYDROXY-ACID OXIDASE-RELATED"/>
    <property type="match status" value="1"/>
</dbReference>
<evidence type="ECO:0000256" key="3">
    <source>
        <dbReference type="ARBA" id="ARBA00022643"/>
    </source>
</evidence>
<dbReference type="InterPro" id="IPR000262">
    <property type="entry name" value="FMN-dep_DH"/>
</dbReference>
<dbReference type="FunFam" id="3.20.20.70:FF:000029">
    <property type="entry name" value="L-lactate dehydrogenase"/>
    <property type="match status" value="1"/>
</dbReference>
<feature type="binding site" evidence="7">
    <location>
        <position position="281"/>
    </location>
    <ligand>
        <name>FMN</name>
        <dbReference type="ChEBI" id="CHEBI:58210"/>
    </ligand>
</feature>
<feature type="binding site" evidence="7">
    <location>
        <position position="29"/>
    </location>
    <ligand>
        <name>glyoxylate</name>
        <dbReference type="ChEBI" id="CHEBI:36655"/>
    </ligand>
</feature>
<accession>A0A9E5T3W5</accession>
<dbReference type="EMBL" id="JAAONZ010000017">
    <property type="protein sequence ID" value="NHO67472.1"/>
    <property type="molecule type" value="Genomic_DNA"/>
</dbReference>
<keyword evidence="10" id="KW-1185">Reference proteome</keyword>
<comment type="similarity">
    <text evidence="5">Belongs to the FMN-dependent alpha-hydroxy acid dehydrogenase family.</text>
</comment>
<dbReference type="InterPro" id="IPR012133">
    <property type="entry name" value="Alpha-hydoxy_acid_DH_FMN"/>
</dbReference>
<dbReference type="Pfam" id="PF01070">
    <property type="entry name" value="FMN_dh"/>
    <property type="match status" value="1"/>
</dbReference>
<feature type="binding site" evidence="7">
    <location>
        <position position="134"/>
    </location>
    <ligand>
        <name>glyoxylate</name>
        <dbReference type="ChEBI" id="CHEBI:36655"/>
    </ligand>
</feature>
<organism evidence="9 10">
    <name type="scientific">Pseudomaricurvus hydrocarbonicus</name>
    <dbReference type="NCBI Taxonomy" id="1470433"/>
    <lineage>
        <taxon>Bacteria</taxon>
        <taxon>Pseudomonadati</taxon>
        <taxon>Pseudomonadota</taxon>
        <taxon>Gammaproteobacteria</taxon>
        <taxon>Cellvibrionales</taxon>
        <taxon>Cellvibrionaceae</taxon>
        <taxon>Pseudomaricurvus</taxon>
    </lineage>
</organism>
<dbReference type="GO" id="GO:0009060">
    <property type="term" value="P:aerobic respiration"/>
    <property type="evidence" value="ECO:0007669"/>
    <property type="project" value="TreeGrafter"/>
</dbReference>
<evidence type="ECO:0000256" key="6">
    <source>
        <dbReference type="PIRSR" id="PIRSR000138-1"/>
    </source>
</evidence>
<feature type="binding site" evidence="7">
    <location>
        <position position="259"/>
    </location>
    <ligand>
        <name>FMN</name>
        <dbReference type="ChEBI" id="CHEBI:58210"/>
    </ligand>
</feature>
<dbReference type="GO" id="GO:0004459">
    <property type="term" value="F:L-lactate dehydrogenase (NAD+) activity"/>
    <property type="evidence" value="ECO:0007669"/>
    <property type="project" value="UniProtKB-EC"/>
</dbReference>
<dbReference type="GO" id="GO:0005886">
    <property type="term" value="C:plasma membrane"/>
    <property type="evidence" value="ECO:0007669"/>
    <property type="project" value="TreeGrafter"/>
</dbReference>
<dbReference type="PIRSF" id="PIRSF000138">
    <property type="entry name" value="Al-hdrx_acd_dh"/>
    <property type="match status" value="1"/>
</dbReference>
<evidence type="ECO:0000256" key="1">
    <source>
        <dbReference type="ARBA" id="ARBA00001917"/>
    </source>
</evidence>
<dbReference type="Gene3D" id="3.20.20.70">
    <property type="entry name" value="Aldolase class I"/>
    <property type="match status" value="1"/>
</dbReference>
<evidence type="ECO:0000313" key="9">
    <source>
        <dbReference type="EMBL" id="NHO67472.1"/>
    </source>
</evidence>
<feature type="binding site" evidence="7">
    <location>
        <begin position="314"/>
        <end position="318"/>
    </location>
    <ligand>
        <name>FMN</name>
        <dbReference type="ChEBI" id="CHEBI:58210"/>
    </ligand>
</feature>
<dbReference type="SUPFAM" id="SSF51395">
    <property type="entry name" value="FMN-linked oxidoreductases"/>
    <property type="match status" value="1"/>
</dbReference>
<comment type="cofactor">
    <cofactor evidence="1">
        <name>FMN</name>
        <dbReference type="ChEBI" id="CHEBI:58210"/>
    </cofactor>
</comment>
<dbReference type="EC" id="1.1.1.27" evidence="9"/>
<name>A0A9E5T3W5_9GAMM</name>
<evidence type="ECO:0000256" key="2">
    <source>
        <dbReference type="ARBA" id="ARBA00022630"/>
    </source>
</evidence>
<keyword evidence="2 7" id="KW-0285">Flavoprotein</keyword>
<feature type="binding site" evidence="7">
    <location>
        <position position="132"/>
    </location>
    <ligand>
        <name>glyoxylate</name>
        <dbReference type="ChEBI" id="CHEBI:36655"/>
    </ligand>
</feature>
<dbReference type="PROSITE" id="PS51349">
    <property type="entry name" value="FMN_HYDROXY_ACID_DH_2"/>
    <property type="match status" value="1"/>
</dbReference>
<gene>
    <name evidence="9" type="ORF">G8770_18160</name>
</gene>
<keyword evidence="4 9" id="KW-0560">Oxidoreductase</keyword>
<feature type="active site" description="Proton acceptor" evidence="6">
    <location>
        <position position="283"/>
    </location>
</feature>
<dbReference type="InterPro" id="IPR013785">
    <property type="entry name" value="Aldolase_TIM"/>
</dbReference>
<dbReference type="AlphaFoldDB" id="A0A9E5T3W5"/>
<dbReference type="NCBIfam" id="NF008398">
    <property type="entry name" value="PRK11197.1"/>
    <property type="match status" value="1"/>
</dbReference>
<feature type="binding site" evidence="7">
    <location>
        <begin position="82"/>
        <end position="84"/>
    </location>
    <ligand>
        <name>FMN</name>
        <dbReference type="ChEBI" id="CHEBI:58210"/>
    </ligand>
</feature>
<evidence type="ECO:0000313" key="10">
    <source>
        <dbReference type="Proteomes" id="UP000787472"/>
    </source>
</evidence>
<comment type="caution">
    <text evidence="9">The sequence shown here is derived from an EMBL/GenBank/DDBJ whole genome shotgun (WGS) entry which is preliminary data.</text>
</comment>
<dbReference type="InterPro" id="IPR008259">
    <property type="entry name" value="FMN_hydac_DH_AS"/>
</dbReference>
<dbReference type="CDD" id="cd02809">
    <property type="entry name" value="alpha_hydroxyacid_oxid_FMN"/>
    <property type="match status" value="1"/>
</dbReference>
<keyword evidence="3 7" id="KW-0288">FMN</keyword>
<evidence type="ECO:0000259" key="8">
    <source>
        <dbReference type="PROSITE" id="PS51349"/>
    </source>
</evidence>
<feature type="binding site" evidence="7">
    <location>
        <position position="286"/>
    </location>
    <ligand>
        <name>glyoxylate</name>
        <dbReference type="ChEBI" id="CHEBI:36655"/>
    </ligand>
</feature>
<sequence length="393" mass="43144">MPTYNLAPVTTLDYRRLAERRLPRFLFDYIDGGCNQEQTMAANCNDFARIGLKQRVMVNVESVSTQTTLLGQDMSMPIMLAPVGMAGMMARRGEVQAARAAEKARVPYTLSTMGVCTLEEINAQVDKPIWFQLYMLRDRSAVETLLKKALDNGCNTLVFTVDLAVPGARHRDYRNGMVGKVTPKVAVGKAWQLLTRPQWVYNVGLKGQPHGIGNLRELVPNPNSLSDTKDWIDDQFDPSVTWKDIEWLRKIWPGKLIIKGVMEVDDARAAVDVGADALVVSNHGGRQLDGVASSIRKLPDVARAVGSQAEVYVDGGIRDGVDVFKALALGAKGVMIGRPWIWAAAGAGEQGVYDLLQVFQWELETAMKLAGVVSLDQINADVLDGEVFRAIGD</sequence>
<dbReference type="Proteomes" id="UP000787472">
    <property type="component" value="Unassembled WGS sequence"/>
</dbReference>
<protein>
    <submittedName>
        <fullName evidence="9">L-lactate dehydrogenase</fullName>
        <ecNumber evidence="9">1.1.1.27</ecNumber>
    </submittedName>
</protein>
<dbReference type="GO" id="GO:0010181">
    <property type="term" value="F:FMN binding"/>
    <property type="evidence" value="ECO:0007669"/>
    <property type="project" value="InterPro"/>
</dbReference>
<reference evidence="9" key="1">
    <citation type="submission" date="2020-03" db="EMBL/GenBank/DDBJ databases">
        <authorList>
            <person name="Guo F."/>
        </authorList>
    </citation>
    <scope>NUCLEOTIDE SEQUENCE</scope>
    <source>
        <strain evidence="9">JCM 30134</strain>
    </source>
</reference>
<feature type="binding site" evidence="7">
    <location>
        <position position="160"/>
    </location>
    <ligand>
        <name>FMN</name>
        <dbReference type="ChEBI" id="CHEBI:58210"/>
    </ligand>
</feature>
<feature type="binding site" evidence="7">
    <location>
        <position position="169"/>
    </location>
    <ligand>
        <name>glyoxylate</name>
        <dbReference type="ChEBI" id="CHEBI:36655"/>
    </ligand>
</feature>
<evidence type="ECO:0000256" key="5">
    <source>
        <dbReference type="ARBA" id="ARBA00024042"/>
    </source>
</evidence>
<feature type="binding site" evidence="7">
    <location>
        <position position="283"/>
    </location>
    <ligand>
        <name>glyoxylate</name>
        <dbReference type="ChEBI" id="CHEBI:36655"/>
    </ligand>
</feature>